<dbReference type="Pfam" id="PF04851">
    <property type="entry name" value="ResIII"/>
    <property type="match status" value="1"/>
</dbReference>
<dbReference type="InterPro" id="IPR050742">
    <property type="entry name" value="Helicase_Restrict-Modif_Enz"/>
</dbReference>
<dbReference type="GO" id="GO:0004386">
    <property type="term" value="F:helicase activity"/>
    <property type="evidence" value="ECO:0007669"/>
    <property type="project" value="UniProtKB-KW"/>
</dbReference>
<dbReference type="VEuPathDB" id="GiardiaDB:SS50377_22242"/>
<keyword evidence="3" id="KW-0347">Helicase</keyword>
<dbReference type="SMART" id="SM00487">
    <property type="entry name" value="DEXDc"/>
    <property type="match status" value="1"/>
</dbReference>
<evidence type="ECO:0000259" key="1">
    <source>
        <dbReference type="PROSITE" id="PS51192"/>
    </source>
</evidence>
<name>V6LF10_9EUKA</name>
<dbReference type="AlphaFoldDB" id="V6LF10"/>
<dbReference type="PANTHER" id="PTHR47396:SF1">
    <property type="entry name" value="ATP-DEPENDENT HELICASE IRC3-RELATED"/>
    <property type="match status" value="1"/>
</dbReference>
<dbReference type="InterPro" id="IPR006935">
    <property type="entry name" value="Helicase/UvrB_N"/>
</dbReference>
<feature type="domain" description="Helicase C-terminal" evidence="2">
    <location>
        <begin position="372"/>
        <end position="519"/>
    </location>
</feature>
<dbReference type="EMBL" id="KI546166">
    <property type="protein sequence ID" value="EST42266.1"/>
    <property type="molecule type" value="Genomic_DNA"/>
</dbReference>
<sequence>MNISLPMSQEQFMMLIKQSTIENAKLFLSRATRYLQNEDVQLIDTIIDPFKLDNAERIQRFNESKYHYKIILLEMLFTETQIDYVLNQYTLTKYHLLPSFSEIVTQVINSPKLRTLQDNDFQNLDHQITSSQFKLTELQQSIYNHAVQYPVNGVFVLATGFGKTVLAAFLVKHSFKQSSKVLFLVNSLFIKQQAQKVFNLLFNICTLDFDGENYNNQQIVFSTFQSVHKLPNLFLDNLSHLIIDEAHHILAPTFLQVFQRLKQSCEFVAGFTATLTHLTDLDGSKIVNQFNNQLYCNLPWFVAKRLNLFPKVKYLEIVSFPGYKLQKTTNQSLSYQSIKESYQSKNLALFLRQIQLDLNFQAPQIAQILAVFFAQFGICSHTIVFLSTVNQCDDFVDYFNSFQPFCEAKSLHYKTKNQQLIINDFKTTKNSVIATVAMATEGFDLPEVDCVVLGRKTQSERVFVQQMGRGLRKSQEKKQFMVIDCVGAIRDRWARLREENTENAVWEAIREFWEVETFL</sequence>
<keyword evidence="3" id="KW-0067">ATP-binding</keyword>
<dbReference type="SUPFAM" id="SSF52540">
    <property type="entry name" value="P-loop containing nucleoside triphosphate hydrolases"/>
    <property type="match status" value="1"/>
</dbReference>
<dbReference type="InterPro" id="IPR001650">
    <property type="entry name" value="Helicase_C-like"/>
</dbReference>
<feature type="domain" description="Helicase ATP-binding" evidence="1">
    <location>
        <begin position="144"/>
        <end position="293"/>
    </location>
</feature>
<keyword evidence="3" id="KW-0547">Nucleotide-binding</keyword>
<reference evidence="4" key="2">
    <citation type="submission" date="2020-12" db="EMBL/GenBank/DDBJ databases">
        <title>New Spironucleus salmonicida genome in near-complete chromosomes.</title>
        <authorList>
            <person name="Xu F."/>
            <person name="Kurt Z."/>
            <person name="Jimenez-Gonzalez A."/>
            <person name="Astvaldsson A."/>
            <person name="Andersson J.O."/>
            <person name="Svard S.G."/>
        </authorList>
    </citation>
    <scope>NUCLEOTIDE SEQUENCE</scope>
    <source>
        <strain evidence="4">ATCC 50377</strain>
    </source>
</reference>
<organism evidence="3">
    <name type="scientific">Spironucleus salmonicida</name>
    <dbReference type="NCBI Taxonomy" id="348837"/>
    <lineage>
        <taxon>Eukaryota</taxon>
        <taxon>Metamonada</taxon>
        <taxon>Diplomonadida</taxon>
        <taxon>Hexamitidae</taxon>
        <taxon>Hexamitinae</taxon>
        <taxon>Spironucleus</taxon>
    </lineage>
</organism>
<dbReference type="InterPro" id="IPR027417">
    <property type="entry name" value="P-loop_NTPase"/>
</dbReference>
<dbReference type="Gene3D" id="3.40.50.300">
    <property type="entry name" value="P-loop containing nucleotide triphosphate hydrolases"/>
    <property type="match status" value="2"/>
</dbReference>
<keyword evidence="3" id="KW-0378">Hydrolase</keyword>
<reference evidence="3 4" key="1">
    <citation type="journal article" date="2014" name="PLoS Genet.">
        <title>The Genome of Spironucleus salmonicida Highlights a Fish Pathogen Adapted to Fluctuating Environments.</title>
        <authorList>
            <person name="Xu F."/>
            <person name="Jerlstrom-Hultqvist J."/>
            <person name="Einarsson E."/>
            <person name="Astvaldsson A."/>
            <person name="Svard S.G."/>
            <person name="Andersson J.O."/>
        </authorList>
    </citation>
    <scope>NUCLEOTIDE SEQUENCE</scope>
    <source>
        <strain evidence="4">ATCC 50377</strain>
    </source>
</reference>
<dbReference type="Pfam" id="PF00271">
    <property type="entry name" value="Helicase_C"/>
    <property type="match status" value="1"/>
</dbReference>
<dbReference type="SMART" id="SM00490">
    <property type="entry name" value="HELICc"/>
    <property type="match status" value="1"/>
</dbReference>
<evidence type="ECO:0000313" key="4">
    <source>
        <dbReference type="EMBL" id="KAH0574627.1"/>
    </source>
</evidence>
<dbReference type="PROSITE" id="PS51192">
    <property type="entry name" value="HELICASE_ATP_BIND_1"/>
    <property type="match status" value="1"/>
</dbReference>
<dbReference type="GO" id="GO:0003677">
    <property type="term" value="F:DNA binding"/>
    <property type="evidence" value="ECO:0007669"/>
    <property type="project" value="InterPro"/>
</dbReference>
<dbReference type="GO" id="GO:0016787">
    <property type="term" value="F:hydrolase activity"/>
    <property type="evidence" value="ECO:0007669"/>
    <property type="project" value="InterPro"/>
</dbReference>
<dbReference type="InterPro" id="IPR014001">
    <property type="entry name" value="Helicase_ATP-bd"/>
</dbReference>
<accession>V6LF10</accession>
<evidence type="ECO:0000259" key="2">
    <source>
        <dbReference type="PROSITE" id="PS51194"/>
    </source>
</evidence>
<evidence type="ECO:0000313" key="5">
    <source>
        <dbReference type="Proteomes" id="UP000018208"/>
    </source>
</evidence>
<dbReference type="EMBL" id="AUWU02000003">
    <property type="protein sequence ID" value="KAH0574627.1"/>
    <property type="molecule type" value="Genomic_DNA"/>
</dbReference>
<proteinExistence type="predicted"/>
<dbReference type="OrthoDB" id="10254363at2759"/>
<gene>
    <name evidence="3" type="ORF">SS50377_18566</name>
    <name evidence="4" type="ORF">SS50377_22242</name>
</gene>
<protein>
    <submittedName>
        <fullName evidence="3">Helicase-related protein</fullName>
    </submittedName>
</protein>
<dbReference type="Proteomes" id="UP000018208">
    <property type="component" value="Unassembled WGS sequence"/>
</dbReference>
<dbReference type="PROSITE" id="PS51194">
    <property type="entry name" value="HELICASE_CTER"/>
    <property type="match status" value="1"/>
</dbReference>
<dbReference type="GO" id="GO:0005829">
    <property type="term" value="C:cytosol"/>
    <property type="evidence" value="ECO:0007669"/>
    <property type="project" value="TreeGrafter"/>
</dbReference>
<dbReference type="GO" id="GO:0005524">
    <property type="term" value="F:ATP binding"/>
    <property type="evidence" value="ECO:0007669"/>
    <property type="project" value="InterPro"/>
</dbReference>
<dbReference type="PANTHER" id="PTHR47396">
    <property type="entry name" value="TYPE I RESTRICTION ENZYME ECOKI R PROTEIN"/>
    <property type="match status" value="1"/>
</dbReference>
<evidence type="ECO:0000313" key="3">
    <source>
        <dbReference type="EMBL" id="EST42266.1"/>
    </source>
</evidence>
<keyword evidence="5" id="KW-1185">Reference proteome</keyword>